<dbReference type="AlphaFoldDB" id="A0A1T4NDL1"/>
<keyword evidence="1" id="KW-0812">Transmembrane</keyword>
<proteinExistence type="predicted"/>
<protein>
    <submittedName>
        <fullName evidence="2">Uncharacterized protein</fullName>
    </submittedName>
</protein>
<evidence type="ECO:0000256" key="1">
    <source>
        <dbReference type="SAM" id="Phobius"/>
    </source>
</evidence>
<reference evidence="2 3" key="1">
    <citation type="submission" date="2017-02" db="EMBL/GenBank/DDBJ databases">
        <authorList>
            <person name="Peterson S.W."/>
        </authorList>
    </citation>
    <scope>NUCLEOTIDE SEQUENCE [LARGE SCALE GENOMIC DNA]</scope>
    <source>
        <strain evidence="2 3">DSM 15102</strain>
    </source>
</reference>
<organism evidence="2 3">
    <name type="scientific">Garciella nitratireducens DSM 15102</name>
    <dbReference type="NCBI Taxonomy" id="1121911"/>
    <lineage>
        <taxon>Bacteria</taxon>
        <taxon>Bacillati</taxon>
        <taxon>Bacillota</taxon>
        <taxon>Clostridia</taxon>
        <taxon>Eubacteriales</taxon>
        <taxon>Eubacteriaceae</taxon>
        <taxon>Garciella</taxon>
    </lineage>
</organism>
<dbReference type="Proteomes" id="UP000196365">
    <property type="component" value="Unassembled WGS sequence"/>
</dbReference>
<dbReference type="EMBL" id="FUWV01000010">
    <property type="protein sequence ID" value="SJZ77205.1"/>
    <property type="molecule type" value="Genomic_DNA"/>
</dbReference>
<keyword evidence="1" id="KW-0472">Membrane</keyword>
<accession>A0A1T4NDL1</accession>
<evidence type="ECO:0000313" key="2">
    <source>
        <dbReference type="EMBL" id="SJZ77205.1"/>
    </source>
</evidence>
<feature type="transmembrane region" description="Helical" evidence="1">
    <location>
        <begin position="38"/>
        <end position="57"/>
    </location>
</feature>
<dbReference type="RefSeq" id="WP_087679047.1">
    <property type="nucleotide sequence ID" value="NZ_FUWV01000010.1"/>
</dbReference>
<keyword evidence="1" id="KW-1133">Transmembrane helix</keyword>
<feature type="transmembrane region" description="Helical" evidence="1">
    <location>
        <begin position="5"/>
        <end position="26"/>
    </location>
</feature>
<name>A0A1T4NDL1_9FIRM</name>
<evidence type="ECO:0000313" key="3">
    <source>
        <dbReference type="Proteomes" id="UP000196365"/>
    </source>
</evidence>
<gene>
    <name evidence="2" type="ORF">SAMN02745973_01652</name>
</gene>
<sequence length="121" mass="14378">MKIPILVYIILFLGSFLIGSFGVAPMLEIDSTFAKTPYILFVLIGYVVLIVFFILWYRGKLEEIIYQYLKKKPRDPVEKMDIEELPEQEQQYSEIQLSMNFDEIGYMQEEVYEKEEEEESI</sequence>
<keyword evidence="3" id="KW-1185">Reference proteome</keyword>